<feature type="coiled-coil region" evidence="2">
    <location>
        <begin position="15"/>
        <end position="42"/>
    </location>
</feature>
<organism evidence="3">
    <name type="scientific">bioreactor metagenome</name>
    <dbReference type="NCBI Taxonomy" id="1076179"/>
    <lineage>
        <taxon>unclassified sequences</taxon>
        <taxon>metagenomes</taxon>
        <taxon>ecological metagenomes</taxon>
    </lineage>
</organism>
<protein>
    <submittedName>
        <fullName evidence="3">Nucleoid-associated protein</fullName>
    </submittedName>
</protein>
<dbReference type="Pfam" id="PF02575">
    <property type="entry name" value="YbaB_DNA_bd"/>
    <property type="match status" value="1"/>
</dbReference>
<evidence type="ECO:0000313" key="3">
    <source>
        <dbReference type="EMBL" id="MPM29396.1"/>
    </source>
</evidence>
<dbReference type="InterPro" id="IPR004401">
    <property type="entry name" value="YbaB/EbfC"/>
</dbReference>
<comment type="caution">
    <text evidence="3">The sequence shown here is derived from an EMBL/GenBank/DDBJ whole genome shotgun (WGS) entry which is preliminary data.</text>
</comment>
<dbReference type="PANTHER" id="PTHR33449">
    <property type="entry name" value="NUCLEOID-ASSOCIATED PROTEIN YBAB"/>
    <property type="match status" value="1"/>
</dbReference>
<dbReference type="PANTHER" id="PTHR33449:SF1">
    <property type="entry name" value="NUCLEOID-ASSOCIATED PROTEIN YBAB"/>
    <property type="match status" value="1"/>
</dbReference>
<dbReference type="Gene3D" id="3.30.1310.10">
    <property type="entry name" value="Nucleoid-associated protein YbaB-like domain"/>
    <property type="match status" value="1"/>
</dbReference>
<evidence type="ECO:0000256" key="2">
    <source>
        <dbReference type="SAM" id="Coils"/>
    </source>
</evidence>
<dbReference type="NCBIfam" id="TIGR00103">
    <property type="entry name" value="DNA_YbaB_EbfC"/>
    <property type="match status" value="1"/>
</dbReference>
<reference evidence="3" key="1">
    <citation type="submission" date="2019-08" db="EMBL/GenBank/DDBJ databases">
        <authorList>
            <person name="Kucharzyk K."/>
            <person name="Murdoch R.W."/>
            <person name="Higgins S."/>
            <person name="Loffler F."/>
        </authorList>
    </citation>
    <scope>NUCLEOTIDE SEQUENCE</scope>
</reference>
<name>A0A644YLM0_9ZZZZ</name>
<keyword evidence="1" id="KW-0238">DNA-binding</keyword>
<dbReference type="HAMAP" id="MF_00274">
    <property type="entry name" value="DNA_YbaB_EbfC"/>
    <property type="match status" value="1"/>
</dbReference>
<accession>A0A644YLM0</accession>
<sequence length="113" mass="12197">MKARIPQGAGGPGNLNELMKRAQQMQDEVARLTEELETREYEIKAGGGLVRVLIGGDKQLKELTLSPDIVDPDDIETLQDLIMAAVNEAVATVESTSKQELEKVTGAFGMPGM</sequence>
<dbReference type="AlphaFoldDB" id="A0A644YLM0"/>
<dbReference type="GO" id="GO:0005829">
    <property type="term" value="C:cytosol"/>
    <property type="evidence" value="ECO:0007669"/>
    <property type="project" value="TreeGrafter"/>
</dbReference>
<dbReference type="SUPFAM" id="SSF82607">
    <property type="entry name" value="YbaB-like"/>
    <property type="match status" value="1"/>
</dbReference>
<dbReference type="PIRSF" id="PIRSF004555">
    <property type="entry name" value="UCP004555"/>
    <property type="match status" value="1"/>
</dbReference>
<keyword evidence="2" id="KW-0175">Coiled coil</keyword>
<proteinExistence type="inferred from homology"/>
<dbReference type="EMBL" id="VSSQ01005500">
    <property type="protein sequence ID" value="MPM29396.1"/>
    <property type="molecule type" value="Genomic_DNA"/>
</dbReference>
<gene>
    <name evidence="3" type="ORF">SDC9_75936</name>
</gene>
<dbReference type="InterPro" id="IPR036894">
    <property type="entry name" value="YbaB-like_sf"/>
</dbReference>
<dbReference type="GO" id="GO:0003677">
    <property type="term" value="F:DNA binding"/>
    <property type="evidence" value="ECO:0007669"/>
    <property type="project" value="UniProtKB-KW"/>
</dbReference>
<evidence type="ECO:0000256" key="1">
    <source>
        <dbReference type="ARBA" id="ARBA00023125"/>
    </source>
</evidence>